<evidence type="ECO:0000256" key="2">
    <source>
        <dbReference type="ARBA" id="ARBA00022821"/>
    </source>
</evidence>
<keyword evidence="5" id="KW-0010">Activator</keyword>
<feature type="compositionally biased region" description="Polar residues" evidence="9">
    <location>
        <begin position="8"/>
        <end position="17"/>
    </location>
</feature>
<evidence type="ECO:0000256" key="6">
    <source>
        <dbReference type="ARBA" id="ARBA00023163"/>
    </source>
</evidence>
<reference evidence="11" key="2">
    <citation type="submission" date="2023-05" db="EMBL/GenBank/DDBJ databases">
        <authorList>
            <person name="Schelkunov M.I."/>
        </authorList>
    </citation>
    <scope>NUCLEOTIDE SEQUENCE</scope>
    <source>
        <strain evidence="11">Hsosn_3</strain>
        <tissue evidence="11">Leaf</tissue>
    </source>
</reference>
<keyword evidence="3" id="KW-0805">Transcription regulation</keyword>
<dbReference type="PROSITE" id="PS51032">
    <property type="entry name" value="AP2_ERF"/>
    <property type="match status" value="1"/>
</dbReference>
<evidence type="ECO:0000256" key="4">
    <source>
        <dbReference type="ARBA" id="ARBA00023125"/>
    </source>
</evidence>
<dbReference type="FunFam" id="3.30.730.10:FF:000001">
    <property type="entry name" value="Ethylene-responsive transcription factor 2"/>
    <property type="match status" value="1"/>
</dbReference>
<evidence type="ECO:0000256" key="7">
    <source>
        <dbReference type="ARBA" id="ARBA00023242"/>
    </source>
</evidence>
<evidence type="ECO:0000259" key="10">
    <source>
        <dbReference type="PROSITE" id="PS51032"/>
    </source>
</evidence>
<protein>
    <submittedName>
        <fullName evidence="11">Ethylene response factor 14</fullName>
    </submittedName>
</protein>
<dbReference type="InterPro" id="IPR016177">
    <property type="entry name" value="DNA-bd_dom_sf"/>
</dbReference>
<keyword evidence="7" id="KW-0539">Nucleus</keyword>
<evidence type="ECO:0000313" key="11">
    <source>
        <dbReference type="EMBL" id="KAK1402895.1"/>
    </source>
</evidence>
<evidence type="ECO:0000256" key="5">
    <source>
        <dbReference type="ARBA" id="ARBA00023159"/>
    </source>
</evidence>
<evidence type="ECO:0000256" key="3">
    <source>
        <dbReference type="ARBA" id="ARBA00023015"/>
    </source>
</evidence>
<reference evidence="11" key="1">
    <citation type="submission" date="2023-02" db="EMBL/GenBank/DDBJ databases">
        <title>Genome of toxic invasive species Heracleum sosnowskyi carries increased number of genes despite the absence of recent whole-genome duplications.</title>
        <authorList>
            <person name="Schelkunov M."/>
            <person name="Shtratnikova V."/>
            <person name="Makarenko M."/>
            <person name="Klepikova A."/>
            <person name="Omelchenko D."/>
            <person name="Novikova G."/>
            <person name="Obukhova E."/>
            <person name="Bogdanov V."/>
            <person name="Penin A."/>
            <person name="Logacheva M."/>
        </authorList>
    </citation>
    <scope>NUCLEOTIDE SEQUENCE</scope>
    <source>
        <strain evidence="11">Hsosn_3</strain>
        <tissue evidence="11">Leaf</tissue>
    </source>
</reference>
<comment type="caution">
    <text evidence="11">The sequence shown here is derived from an EMBL/GenBank/DDBJ whole genome shotgun (WGS) entry which is preliminary data.</text>
</comment>
<dbReference type="GO" id="GO:0005634">
    <property type="term" value="C:nucleus"/>
    <property type="evidence" value="ECO:0007669"/>
    <property type="project" value="UniProtKB-SubCell"/>
</dbReference>
<dbReference type="Proteomes" id="UP001237642">
    <property type="component" value="Unassembled WGS sequence"/>
</dbReference>
<dbReference type="AlphaFoldDB" id="A0AAD8JIJ9"/>
<dbReference type="CDD" id="cd00018">
    <property type="entry name" value="AP2"/>
    <property type="match status" value="1"/>
</dbReference>
<dbReference type="Gene3D" id="3.30.730.10">
    <property type="entry name" value="AP2/ERF domain"/>
    <property type="match status" value="1"/>
</dbReference>
<comment type="similarity">
    <text evidence="8">Belongs to the AP2/ERF transcription factor family. ERF subfamily.</text>
</comment>
<evidence type="ECO:0000256" key="9">
    <source>
        <dbReference type="SAM" id="MobiDB-lite"/>
    </source>
</evidence>
<dbReference type="PANTHER" id="PTHR31839">
    <property type="entry name" value="DEHYDRATION-RESPONSIVE ELEMENT-BINDING PROTEIN 1D"/>
    <property type="match status" value="1"/>
</dbReference>
<comment type="subcellular location">
    <subcellularLocation>
        <location evidence="1">Nucleus</location>
    </subcellularLocation>
</comment>
<keyword evidence="2" id="KW-0611">Plant defense</keyword>
<dbReference type="InterPro" id="IPR045277">
    <property type="entry name" value="DRE1A-I"/>
</dbReference>
<dbReference type="Pfam" id="PF00847">
    <property type="entry name" value="AP2"/>
    <property type="match status" value="1"/>
</dbReference>
<organism evidence="11 12">
    <name type="scientific">Heracleum sosnowskyi</name>
    <dbReference type="NCBI Taxonomy" id="360622"/>
    <lineage>
        <taxon>Eukaryota</taxon>
        <taxon>Viridiplantae</taxon>
        <taxon>Streptophyta</taxon>
        <taxon>Embryophyta</taxon>
        <taxon>Tracheophyta</taxon>
        <taxon>Spermatophyta</taxon>
        <taxon>Magnoliopsida</taxon>
        <taxon>eudicotyledons</taxon>
        <taxon>Gunneridae</taxon>
        <taxon>Pentapetalae</taxon>
        <taxon>asterids</taxon>
        <taxon>campanulids</taxon>
        <taxon>Apiales</taxon>
        <taxon>Apiaceae</taxon>
        <taxon>Apioideae</taxon>
        <taxon>apioid superclade</taxon>
        <taxon>Tordylieae</taxon>
        <taxon>Tordyliinae</taxon>
        <taxon>Heracleum</taxon>
    </lineage>
</organism>
<dbReference type="GO" id="GO:0003677">
    <property type="term" value="F:DNA binding"/>
    <property type="evidence" value="ECO:0007669"/>
    <property type="project" value="UniProtKB-KW"/>
</dbReference>
<feature type="region of interest" description="Disordered" evidence="9">
    <location>
        <begin position="1"/>
        <end position="78"/>
    </location>
</feature>
<evidence type="ECO:0000256" key="8">
    <source>
        <dbReference type="ARBA" id="ARBA00024343"/>
    </source>
</evidence>
<dbReference type="InterPro" id="IPR036955">
    <property type="entry name" value="AP2/ERF_dom_sf"/>
</dbReference>
<keyword evidence="12" id="KW-1185">Reference proteome</keyword>
<accession>A0AAD8JIJ9</accession>
<proteinExistence type="inferred from homology"/>
<dbReference type="InterPro" id="IPR001471">
    <property type="entry name" value="AP2/ERF_dom"/>
</dbReference>
<name>A0AAD8JIJ9_9APIA</name>
<dbReference type="GO" id="GO:0006952">
    <property type="term" value="P:defense response"/>
    <property type="evidence" value="ECO:0007669"/>
    <property type="project" value="UniProtKB-KW"/>
</dbReference>
<gene>
    <name evidence="11" type="ORF">POM88_002500</name>
</gene>
<dbReference type="EMBL" id="JAUIZM010000001">
    <property type="protein sequence ID" value="KAK1402895.1"/>
    <property type="molecule type" value="Genomic_DNA"/>
</dbReference>
<dbReference type="GO" id="GO:0003700">
    <property type="term" value="F:DNA-binding transcription factor activity"/>
    <property type="evidence" value="ECO:0007669"/>
    <property type="project" value="InterPro"/>
</dbReference>
<evidence type="ECO:0000256" key="1">
    <source>
        <dbReference type="ARBA" id="ARBA00004123"/>
    </source>
</evidence>
<dbReference type="SMART" id="SM00380">
    <property type="entry name" value="AP2"/>
    <property type="match status" value="1"/>
</dbReference>
<sequence>MADPINSGLKNIDQNQPPIHIVSQGDRIPNTRNTSRTCDTKSPTKPKPPKSIMPPTSGSHPATGKHPTYRGIRSRSGKWVSEIREPRKTTRIWLGTYQTPEMAAAAYDVAALALKGSEAVINFPNHVHWYPVPGSASPTAIRNAAGAAAALIGSETGEKSVVSADEFNYSTAASIFSETADHEFIDEEALFHMPNLIANMAQGMLMSPPRMSSPPVQQNSPPDNYDSLWGYF</sequence>
<dbReference type="PANTHER" id="PTHR31839:SF85">
    <property type="entry name" value="AP2_ERF DOMAIN-CONTAINING PROTEIN"/>
    <property type="match status" value="1"/>
</dbReference>
<keyword evidence="6" id="KW-0804">Transcription</keyword>
<keyword evidence="4" id="KW-0238">DNA-binding</keyword>
<feature type="domain" description="AP2/ERF" evidence="10">
    <location>
        <begin position="68"/>
        <end position="124"/>
    </location>
</feature>
<dbReference type="SUPFAM" id="SSF54171">
    <property type="entry name" value="DNA-binding domain"/>
    <property type="match status" value="1"/>
</dbReference>
<evidence type="ECO:0000313" key="12">
    <source>
        <dbReference type="Proteomes" id="UP001237642"/>
    </source>
</evidence>